<reference evidence="3 4" key="1">
    <citation type="journal article" date="2019" name="Mol. Biol. Evol.">
        <title>Blast fungal genomes show frequent chromosomal changes, gene gains and losses, and effector gene turnover.</title>
        <authorList>
            <person name="Gomez Luciano L.B."/>
            <person name="Jason Tsai I."/>
            <person name="Chuma I."/>
            <person name="Tosa Y."/>
            <person name="Chen Y.H."/>
            <person name="Li J.Y."/>
            <person name="Li M.Y."/>
            <person name="Jade Lu M.Y."/>
            <person name="Nakayashiki H."/>
            <person name="Li W.H."/>
        </authorList>
    </citation>
    <scope>NUCLEOTIDE SEQUENCE [LARGE SCALE GENOMIC DNA]</scope>
    <source>
        <strain evidence="3 4">NI907</strain>
    </source>
</reference>
<dbReference type="RefSeq" id="XP_030980146.1">
    <property type="nucleotide sequence ID" value="XM_031130906.1"/>
</dbReference>
<dbReference type="KEGG" id="pgri:PgNI_10932"/>
<gene>
    <name evidence="4" type="ORF">PgNI_10932</name>
</gene>
<sequence>MHPREIDWCSSQSKPWSNAYTSLLATGGPRYRGRIPFIAFLSEPGPTTVHISRANDHGPVAHFFTPGTSESGQTNTFAIIKSWLHQLVSQSSSALQVALSFSELQETPRASSEDTVRLLRLVLQKLKSCTLIADGLDECIWPLPDATSRAEDRDRDSVVGLFSTIAEIASETSTRVLLVSRKEAYLTAAFESFLARNANTAVHTSQHFTDPSDVGSDPLAFSKNMVENKLPNKTKEEQADFAEKIHVKSDGMFLWTKMMERNLSEDLTVPDDVDQDRGFVEELDEDSLPDSIDDMYIQSGIVELCGSLVEVRPLQVLDISNASRS</sequence>
<dbReference type="Proteomes" id="UP000515153">
    <property type="component" value="Chromosome VII"/>
</dbReference>
<reference evidence="4" key="3">
    <citation type="submission" date="2025-08" db="UniProtKB">
        <authorList>
            <consortium name="RefSeq"/>
        </authorList>
    </citation>
    <scope>IDENTIFICATION</scope>
    <source>
        <strain evidence="4">NI907</strain>
    </source>
</reference>
<evidence type="ECO:0000313" key="4">
    <source>
        <dbReference type="RefSeq" id="XP_030980146.1"/>
    </source>
</evidence>
<evidence type="ECO:0000256" key="1">
    <source>
        <dbReference type="ARBA" id="ARBA00022737"/>
    </source>
</evidence>
<dbReference type="PANTHER" id="PTHR10039">
    <property type="entry name" value="AMELOGENIN"/>
    <property type="match status" value="1"/>
</dbReference>
<evidence type="ECO:0000313" key="3">
    <source>
        <dbReference type="Proteomes" id="UP000515153"/>
    </source>
</evidence>
<dbReference type="InterPro" id="IPR056884">
    <property type="entry name" value="NPHP3-like_N"/>
</dbReference>
<evidence type="ECO:0000259" key="2">
    <source>
        <dbReference type="Pfam" id="PF24883"/>
    </source>
</evidence>
<dbReference type="PANTHER" id="PTHR10039:SF15">
    <property type="entry name" value="NACHT DOMAIN-CONTAINING PROTEIN"/>
    <property type="match status" value="1"/>
</dbReference>
<accession>A0A6P8AYX0</accession>
<reference evidence="4" key="2">
    <citation type="submission" date="2019-10" db="EMBL/GenBank/DDBJ databases">
        <authorList>
            <consortium name="NCBI Genome Project"/>
        </authorList>
    </citation>
    <scope>NUCLEOTIDE SEQUENCE</scope>
    <source>
        <strain evidence="4">NI907</strain>
    </source>
</reference>
<name>A0A6P8AYX0_PYRGI</name>
<protein>
    <recommendedName>
        <fullName evidence="2">Nephrocystin 3-like N-terminal domain-containing protein</fullName>
    </recommendedName>
</protein>
<proteinExistence type="predicted"/>
<dbReference type="AlphaFoldDB" id="A0A6P8AYX0"/>
<dbReference type="Pfam" id="PF24883">
    <property type="entry name" value="NPHP3_N"/>
    <property type="match status" value="1"/>
</dbReference>
<organism evidence="3 4">
    <name type="scientific">Pyricularia grisea</name>
    <name type="common">Crabgrass-specific blast fungus</name>
    <name type="synonym">Magnaporthe grisea</name>
    <dbReference type="NCBI Taxonomy" id="148305"/>
    <lineage>
        <taxon>Eukaryota</taxon>
        <taxon>Fungi</taxon>
        <taxon>Dikarya</taxon>
        <taxon>Ascomycota</taxon>
        <taxon>Pezizomycotina</taxon>
        <taxon>Sordariomycetes</taxon>
        <taxon>Sordariomycetidae</taxon>
        <taxon>Magnaporthales</taxon>
        <taxon>Pyriculariaceae</taxon>
        <taxon>Pyricularia</taxon>
    </lineage>
</organism>
<dbReference type="GeneID" id="41965811"/>
<keyword evidence="3" id="KW-1185">Reference proteome</keyword>
<feature type="domain" description="Nephrocystin 3-like N-terminal" evidence="2">
    <location>
        <begin position="54"/>
        <end position="181"/>
    </location>
</feature>
<keyword evidence="1" id="KW-0677">Repeat</keyword>